<feature type="region of interest" description="Disordered" evidence="1">
    <location>
        <begin position="83"/>
        <end position="135"/>
    </location>
</feature>
<feature type="compositionally biased region" description="Polar residues" evidence="1">
    <location>
        <begin position="93"/>
        <end position="108"/>
    </location>
</feature>
<evidence type="ECO:0000313" key="2">
    <source>
        <dbReference type="EMBL" id="CAG5085772.1"/>
    </source>
</evidence>
<evidence type="ECO:0000313" key="3">
    <source>
        <dbReference type="Proteomes" id="UP001158576"/>
    </source>
</evidence>
<dbReference type="EMBL" id="OU015568">
    <property type="protein sequence ID" value="CAG5085772.1"/>
    <property type="molecule type" value="Genomic_DNA"/>
</dbReference>
<evidence type="ECO:0000256" key="1">
    <source>
        <dbReference type="SAM" id="MobiDB-lite"/>
    </source>
</evidence>
<name>A0ABN7RZG6_OIKDI</name>
<keyword evidence="3" id="KW-1185">Reference proteome</keyword>
<sequence>MWENKIREINREHRKNVPCLIKQLKDMRNKKRQGEPVTEVDIKKSLFYANEVDNADNYRMCIRNLFPKRLTDVNSEVNASSTLNGLLPDREANPTSNASAEVNQQGTSSRKRNHSVDSEDQVPNAVGEETLSESTANCCTDKNSTEFFSPDAYLLESEFPAKIKEIRRSGKCAIRVLIVHYLMDNEAGIEKWYTGRDVRKDGKILVTCDGHGCKVRFVLMILNPLMVTLEKSPTSERERPRLDFQSEEVLEITNYEIESFKLQFHTCDDLQEIPDLEKAGDNMD</sequence>
<reference evidence="2 3" key="1">
    <citation type="submission" date="2021-04" db="EMBL/GenBank/DDBJ databases">
        <authorList>
            <person name="Bliznina A."/>
        </authorList>
    </citation>
    <scope>NUCLEOTIDE SEQUENCE [LARGE SCALE GENOMIC DNA]</scope>
</reference>
<organism evidence="2 3">
    <name type="scientific">Oikopleura dioica</name>
    <name type="common">Tunicate</name>
    <dbReference type="NCBI Taxonomy" id="34765"/>
    <lineage>
        <taxon>Eukaryota</taxon>
        <taxon>Metazoa</taxon>
        <taxon>Chordata</taxon>
        <taxon>Tunicata</taxon>
        <taxon>Appendicularia</taxon>
        <taxon>Copelata</taxon>
        <taxon>Oikopleuridae</taxon>
        <taxon>Oikopleura</taxon>
    </lineage>
</organism>
<accession>A0ABN7RZG6</accession>
<gene>
    <name evidence="2" type="ORF">OKIOD_LOCUS2560</name>
</gene>
<proteinExistence type="predicted"/>
<protein>
    <submittedName>
        <fullName evidence="2">Oidioi.mRNA.OKI2018_I69.PAR.g11002.t1.cds</fullName>
    </submittedName>
</protein>
<dbReference type="Proteomes" id="UP001158576">
    <property type="component" value="Chromosome PAR"/>
</dbReference>